<dbReference type="RefSeq" id="XP_041682265.1">
    <property type="nucleotide sequence ID" value="XM_041831732.1"/>
</dbReference>
<evidence type="ECO:0000313" key="13">
    <source>
        <dbReference type="EMBL" id="CVK93588.1"/>
    </source>
</evidence>
<dbReference type="GO" id="GO:0005507">
    <property type="term" value="F:copper ion binding"/>
    <property type="evidence" value="ECO:0007669"/>
    <property type="project" value="InterPro"/>
</dbReference>
<dbReference type="Proteomes" id="UP000184255">
    <property type="component" value="Unassembled WGS sequence"/>
</dbReference>
<keyword evidence="7 12" id="KW-0472">Membrane</keyword>
<feature type="binding site" evidence="9">
    <location>
        <position position="154"/>
    </location>
    <ligand>
        <name>Cu cation</name>
        <dbReference type="ChEBI" id="CHEBI:23378"/>
    </ligand>
</feature>
<dbReference type="GO" id="GO:0016531">
    <property type="term" value="F:copper chaperone activity"/>
    <property type="evidence" value="ECO:0007669"/>
    <property type="project" value="InterPro"/>
</dbReference>
<evidence type="ECO:0000256" key="8">
    <source>
        <dbReference type="PIRNR" id="PIRNR037736"/>
    </source>
</evidence>
<gene>
    <name evidence="13" type="ORF">FMAN_02973</name>
</gene>
<dbReference type="GeneID" id="65082244"/>
<reference evidence="14" key="1">
    <citation type="journal article" date="2016" name="Genome Biol. Evol.">
        <title>Comparative 'omics' of the Fusarium fujikuroi species complex highlights differences in genetic potential and metabolite synthesis.</title>
        <authorList>
            <person name="Niehaus E.-M."/>
            <person name="Muensterkoetter M."/>
            <person name="Proctor R.H."/>
            <person name="Brown D.W."/>
            <person name="Sharon A."/>
            <person name="Idan Y."/>
            <person name="Oren-Young L."/>
            <person name="Sieber C.M."/>
            <person name="Novak O."/>
            <person name="Pencik A."/>
            <person name="Tarkowska D."/>
            <person name="Hromadova K."/>
            <person name="Freeman S."/>
            <person name="Maymon M."/>
            <person name="Elazar M."/>
            <person name="Youssef S.A."/>
            <person name="El-Shabrawy E.S.M."/>
            <person name="Shalaby A.B.A."/>
            <person name="Houterman P."/>
            <person name="Brock N.L."/>
            <person name="Burkhardt I."/>
            <person name="Tsavkelova E.A."/>
            <person name="Dickschat J.S."/>
            <person name="Galuszka P."/>
            <person name="Gueldener U."/>
            <person name="Tudzynski B."/>
        </authorList>
    </citation>
    <scope>NUCLEOTIDE SEQUENCE [LARGE SCALE GENOMIC DNA]</scope>
    <source>
        <strain evidence="14">MRC7560</strain>
    </source>
</reference>
<feature type="binding site" evidence="9">
    <location>
        <position position="150"/>
    </location>
    <ligand>
        <name>Cu cation</name>
        <dbReference type="ChEBI" id="CHEBI:23378"/>
    </ligand>
</feature>
<dbReference type="CDD" id="cd02968">
    <property type="entry name" value="SCO"/>
    <property type="match status" value="1"/>
</dbReference>
<dbReference type="PANTHER" id="PTHR12151">
    <property type="entry name" value="ELECTRON TRANSPORT PROTIN SCO1/SENC FAMILY MEMBER"/>
    <property type="match status" value="1"/>
</dbReference>
<evidence type="ECO:0000256" key="9">
    <source>
        <dbReference type="PIRSR" id="PIRSR037736-1"/>
    </source>
</evidence>
<keyword evidence="12" id="KW-1133">Transmembrane helix</keyword>
<feature type="region of interest" description="Disordered" evidence="11">
    <location>
        <begin position="34"/>
        <end position="55"/>
    </location>
</feature>
<feature type="transmembrane region" description="Helical" evidence="12">
    <location>
        <begin position="74"/>
        <end position="93"/>
    </location>
</feature>
<dbReference type="PIRSF" id="PIRSF037736">
    <property type="entry name" value="SCO1"/>
    <property type="match status" value="1"/>
</dbReference>
<dbReference type="PANTHER" id="PTHR12151:SF5">
    <property type="entry name" value="AT19154P"/>
    <property type="match status" value="1"/>
</dbReference>
<evidence type="ECO:0000256" key="7">
    <source>
        <dbReference type="ARBA" id="ARBA00023136"/>
    </source>
</evidence>
<keyword evidence="10" id="KW-1015">Disulfide bond</keyword>
<evidence type="ECO:0000256" key="11">
    <source>
        <dbReference type="SAM" id="MobiDB-lite"/>
    </source>
</evidence>
<dbReference type="GO" id="GO:0045454">
    <property type="term" value="P:cell redox homeostasis"/>
    <property type="evidence" value="ECO:0007669"/>
    <property type="project" value="UniProtKB-ARBA"/>
</dbReference>
<evidence type="ECO:0000256" key="2">
    <source>
        <dbReference type="ARBA" id="ARBA00010996"/>
    </source>
</evidence>
<dbReference type="GO" id="GO:0005743">
    <property type="term" value="C:mitochondrial inner membrane"/>
    <property type="evidence" value="ECO:0007669"/>
    <property type="project" value="UniProtKB-SubCell"/>
</dbReference>
<dbReference type="GO" id="GO:0006878">
    <property type="term" value="P:intracellular copper ion homeostasis"/>
    <property type="evidence" value="ECO:0007669"/>
    <property type="project" value="UniProtKB-UniRule"/>
</dbReference>
<dbReference type="SUPFAM" id="SSF52833">
    <property type="entry name" value="Thioredoxin-like"/>
    <property type="match status" value="1"/>
</dbReference>
<keyword evidence="6 8" id="KW-0496">Mitochondrion</keyword>
<keyword evidence="5 9" id="KW-0186">Copper</keyword>
<keyword evidence="12" id="KW-0812">Transmembrane</keyword>
<dbReference type="AlphaFoldDB" id="A0A1L7T4A2"/>
<dbReference type="InterPro" id="IPR036249">
    <property type="entry name" value="Thioredoxin-like_sf"/>
</dbReference>
<sequence length="281" mass="31935">MSNSVTTSRALRGVFSPLSTRQCQRCLSSSALQPKQLRPTLPRAPNQSRQPITQRRTKYKTIEQAKSRYSNGPFSWKAGILFVGTCGLLVWYFEFEKARMQRKRIAEAAKGVGRPKVGGTFELIDQDGKPFTSEMMKGKHSLVYFGFTRCPDICPEELDKMATMLDIVEEKAPGALLPIFITCDPARDTPKALKDYLGEFHEKFIGLTGTYEQIKALCKKYRVYFSTPQNVKPGQDYLVDHSIYFYLMDPDGDFVEALGRQHSPQQAAALILDHMKDWDKK</sequence>
<feature type="disulfide bond" description="Redox-active" evidence="10">
    <location>
        <begin position="150"/>
        <end position="154"/>
    </location>
</feature>
<dbReference type="Pfam" id="PF02630">
    <property type="entry name" value="SCO1-SenC"/>
    <property type="match status" value="1"/>
</dbReference>
<evidence type="ECO:0000256" key="10">
    <source>
        <dbReference type="PIRSR" id="PIRSR603782-2"/>
    </source>
</evidence>
<keyword evidence="14" id="KW-1185">Reference proteome</keyword>
<dbReference type="EMBL" id="FCQH01000006">
    <property type="protein sequence ID" value="CVK93588.1"/>
    <property type="molecule type" value="Genomic_DNA"/>
</dbReference>
<evidence type="ECO:0000313" key="14">
    <source>
        <dbReference type="Proteomes" id="UP000184255"/>
    </source>
</evidence>
<protein>
    <submittedName>
        <fullName evidence="13">Probable SCO1 protein</fullName>
    </submittedName>
</protein>
<comment type="similarity">
    <text evidence="2 8">Belongs to the SCO1/2 family.</text>
</comment>
<proteinExistence type="inferred from homology"/>
<evidence type="ECO:0000256" key="1">
    <source>
        <dbReference type="ARBA" id="ARBA00004273"/>
    </source>
</evidence>
<evidence type="ECO:0000256" key="12">
    <source>
        <dbReference type="SAM" id="Phobius"/>
    </source>
</evidence>
<dbReference type="FunFam" id="3.40.30.10:FF:000013">
    <property type="entry name" value="Blast:Protein SCO1 homolog, mitochondrial"/>
    <property type="match status" value="1"/>
</dbReference>
<keyword evidence="3 9" id="KW-0479">Metal-binding</keyword>
<feature type="compositionally biased region" description="Polar residues" evidence="11">
    <location>
        <begin position="45"/>
        <end position="54"/>
    </location>
</feature>
<dbReference type="Gene3D" id="3.40.30.10">
    <property type="entry name" value="Glutaredoxin"/>
    <property type="match status" value="1"/>
</dbReference>
<feature type="binding site" evidence="9">
    <location>
        <position position="241"/>
    </location>
    <ligand>
        <name>Cu cation</name>
        <dbReference type="ChEBI" id="CHEBI:23378"/>
    </ligand>
</feature>
<accession>A0A1L7T4A2</accession>
<evidence type="ECO:0000256" key="5">
    <source>
        <dbReference type="ARBA" id="ARBA00023008"/>
    </source>
</evidence>
<organism evidence="13 14">
    <name type="scientific">Fusarium mangiferae</name>
    <name type="common">Mango malformation disease fungus</name>
    <dbReference type="NCBI Taxonomy" id="192010"/>
    <lineage>
        <taxon>Eukaryota</taxon>
        <taxon>Fungi</taxon>
        <taxon>Dikarya</taxon>
        <taxon>Ascomycota</taxon>
        <taxon>Pezizomycotina</taxon>
        <taxon>Sordariomycetes</taxon>
        <taxon>Hypocreomycetidae</taxon>
        <taxon>Hypocreales</taxon>
        <taxon>Nectriaceae</taxon>
        <taxon>Fusarium</taxon>
        <taxon>Fusarium fujikuroi species complex</taxon>
    </lineage>
</organism>
<dbReference type="GO" id="GO:0033617">
    <property type="term" value="P:mitochondrial respiratory chain complex IV assembly"/>
    <property type="evidence" value="ECO:0007669"/>
    <property type="project" value="TreeGrafter"/>
</dbReference>
<name>A0A1L7T4A2_FUSMA</name>
<dbReference type="InterPro" id="IPR003782">
    <property type="entry name" value="SCO1/SenC"/>
</dbReference>
<evidence type="ECO:0000256" key="3">
    <source>
        <dbReference type="ARBA" id="ARBA00022723"/>
    </source>
</evidence>
<comment type="caution">
    <text evidence="13">The sequence shown here is derived from an EMBL/GenBank/DDBJ whole genome shotgun (WGS) entry which is preliminary data.</text>
</comment>
<dbReference type="VEuPathDB" id="FungiDB:FMAN_02973"/>
<dbReference type="InterPro" id="IPR017276">
    <property type="entry name" value="Synth_of_cyt-c-oxidase_Sco1/2"/>
</dbReference>
<evidence type="ECO:0000256" key="4">
    <source>
        <dbReference type="ARBA" id="ARBA00022792"/>
    </source>
</evidence>
<comment type="subcellular location">
    <subcellularLocation>
        <location evidence="1 8">Mitochondrion inner membrane</location>
    </subcellularLocation>
</comment>
<evidence type="ECO:0000256" key="6">
    <source>
        <dbReference type="ARBA" id="ARBA00023128"/>
    </source>
</evidence>
<keyword evidence="4 8" id="KW-0999">Mitochondrion inner membrane</keyword>